<reference evidence="1" key="1">
    <citation type="journal article" date="2020" name="Stud. Mycol.">
        <title>101 Dothideomycetes genomes: a test case for predicting lifestyles and emergence of pathogens.</title>
        <authorList>
            <person name="Haridas S."/>
            <person name="Albert R."/>
            <person name="Binder M."/>
            <person name="Bloem J."/>
            <person name="Labutti K."/>
            <person name="Salamov A."/>
            <person name="Andreopoulos B."/>
            <person name="Baker S."/>
            <person name="Barry K."/>
            <person name="Bills G."/>
            <person name="Bluhm B."/>
            <person name="Cannon C."/>
            <person name="Castanera R."/>
            <person name="Culley D."/>
            <person name="Daum C."/>
            <person name="Ezra D."/>
            <person name="Gonzalez J."/>
            <person name="Henrissat B."/>
            <person name="Kuo A."/>
            <person name="Liang C."/>
            <person name="Lipzen A."/>
            <person name="Lutzoni F."/>
            <person name="Magnuson J."/>
            <person name="Mondo S."/>
            <person name="Nolan M."/>
            <person name="Ohm R."/>
            <person name="Pangilinan J."/>
            <person name="Park H.-J."/>
            <person name="Ramirez L."/>
            <person name="Alfaro M."/>
            <person name="Sun H."/>
            <person name="Tritt A."/>
            <person name="Yoshinaga Y."/>
            <person name="Zwiers L.-H."/>
            <person name="Turgeon B."/>
            <person name="Goodwin S."/>
            <person name="Spatafora J."/>
            <person name="Crous P."/>
            <person name="Grigoriev I."/>
        </authorList>
    </citation>
    <scope>NUCLEOTIDE SEQUENCE</scope>
    <source>
        <strain evidence="1">CBS 161.51</strain>
    </source>
</reference>
<dbReference type="AlphaFoldDB" id="A0A6A5SFH1"/>
<evidence type="ECO:0000313" key="2">
    <source>
        <dbReference type="Proteomes" id="UP000800038"/>
    </source>
</evidence>
<dbReference type="EMBL" id="ML976106">
    <property type="protein sequence ID" value="KAF1938414.1"/>
    <property type="molecule type" value="Genomic_DNA"/>
</dbReference>
<name>A0A6A5SFH1_9PLEO</name>
<dbReference type="Proteomes" id="UP000800038">
    <property type="component" value="Unassembled WGS sequence"/>
</dbReference>
<evidence type="ECO:0000313" key="1">
    <source>
        <dbReference type="EMBL" id="KAF1938414.1"/>
    </source>
</evidence>
<protein>
    <submittedName>
        <fullName evidence="1">Uncharacterized protein</fullName>
    </submittedName>
</protein>
<dbReference type="OrthoDB" id="3780508at2759"/>
<keyword evidence="2" id="KW-1185">Reference proteome</keyword>
<organism evidence="1 2">
    <name type="scientific">Clathrospora elynae</name>
    <dbReference type="NCBI Taxonomy" id="706981"/>
    <lineage>
        <taxon>Eukaryota</taxon>
        <taxon>Fungi</taxon>
        <taxon>Dikarya</taxon>
        <taxon>Ascomycota</taxon>
        <taxon>Pezizomycotina</taxon>
        <taxon>Dothideomycetes</taxon>
        <taxon>Pleosporomycetidae</taxon>
        <taxon>Pleosporales</taxon>
        <taxon>Diademaceae</taxon>
        <taxon>Clathrospora</taxon>
    </lineage>
</organism>
<sequence>MDHQIYQPVWPMLQGAFDYTLNLAGELWMMIWKPAEERCTQPVRETSEEGTTQHDKKWQVIKQMERTGGAYNPAEAAEEIERGH</sequence>
<proteinExistence type="predicted"/>
<gene>
    <name evidence="1" type="ORF">EJ02DRAFT_457918</name>
</gene>
<accession>A0A6A5SFH1</accession>